<dbReference type="InterPro" id="IPR014729">
    <property type="entry name" value="Rossmann-like_a/b/a_fold"/>
</dbReference>
<name>A0AAV3RM89_LITER</name>
<feature type="active site" description="For GATase activity" evidence="10">
    <location>
        <position position="2"/>
    </location>
</feature>
<keyword evidence="6 10" id="KW-0061">Asparagine biosynthesis</keyword>
<keyword evidence="7 10" id="KW-0315">Glutamine amidotransferase</keyword>
<dbReference type="GO" id="GO:0006529">
    <property type="term" value="P:asparagine biosynthetic process"/>
    <property type="evidence" value="ECO:0007669"/>
    <property type="project" value="UniProtKB-KW"/>
</dbReference>
<evidence type="ECO:0000256" key="3">
    <source>
        <dbReference type="ARBA" id="ARBA00022605"/>
    </source>
</evidence>
<evidence type="ECO:0000256" key="6">
    <source>
        <dbReference type="ARBA" id="ARBA00022888"/>
    </source>
</evidence>
<dbReference type="InterPro" id="IPR006426">
    <property type="entry name" value="Asn_synth_AEB"/>
</dbReference>
<feature type="domain" description="Glutamine amidotransferase type-2" evidence="13">
    <location>
        <begin position="2"/>
        <end position="185"/>
    </location>
</feature>
<evidence type="ECO:0000256" key="12">
    <source>
        <dbReference type="PIRSR" id="PIRSR001589-3"/>
    </source>
</evidence>
<feature type="site" description="Important for beta-aspartyl-AMP intermediate formation" evidence="12">
    <location>
        <position position="343"/>
    </location>
</feature>
<dbReference type="GO" id="GO:0005829">
    <property type="term" value="C:cytosol"/>
    <property type="evidence" value="ECO:0007669"/>
    <property type="project" value="TreeGrafter"/>
</dbReference>
<dbReference type="PIRSF" id="PIRSF001589">
    <property type="entry name" value="Asn_synthetase_glu-h"/>
    <property type="match status" value="1"/>
</dbReference>
<dbReference type="AlphaFoldDB" id="A0AAV3RM89"/>
<evidence type="ECO:0000256" key="4">
    <source>
        <dbReference type="ARBA" id="ARBA00022741"/>
    </source>
</evidence>
<comment type="catalytic activity">
    <reaction evidence="8 9">
        <text>L-aspartate + L-glutamine + ATP + H2O = L-asparagine + L-glutamate + AMP + diphosphate + H(+)</text>
        <dbReference type="Rhea" id="RHEA:12228"/>
        <dbReference type="ChEBI" id="CHEBI:15377"/>
        <dbReference type="ChEBI" id="CHEBI:15378"/>
        <dbReference type="ChEBI" id="CHEBI:29985"/>
        <dbReference type="ChEBI" id="CHEBI:29991"/>
        <dbReference type="ChEBI" id="CHEBI:30616"/>
        <dbReference type="ChEBI" id="CHEBI:33019"/>
        <dbReference type="ChEBI" id="CHEBI:58048"/>
        <dbReference type="ChEBI" id="CHEBI:58359"/>
        <dbReference type="ChEBI" id="CHEBI:456215"/>
        <dbReference type="EC" id="6.3.5.4"/>
    </reaction>
</comment>
<dbReference type="InterPro" id="IPR017932">
    <property type="entry name" value="GATase_2_dom"/>
</dbReference>
<dbReference type="InterPro" id="IPR001962">
    <property type="entry name" value="Asn_synthase"/>
</dbReference>
<accession>A0AAV3RM89</accession>
<keyword evidence="5 9" id="KW-0067">ATP-binding</keyword>
<comment type="pathway">
    <text evidence="1">Amino-acid biosynthesis; L-asparagine biosynthesis; L-asparagine from L-aspartate (L-Gln route): step 1/1.</text>
</comment>
<evidence type="ECO:0000256" key="8">
    <source>
        <dbReference type="ARBA" id="ARBA00048741"/>
    </source>
</evidence>
<dbReference type="InterPro" id="IPR033738">
    <property type="entry name" value="AsnB_N"/>
</dbReference>
<dbReference type="GO" id="GO:0005524">
    <property type="term" value="F:ATP binding"/>
    <property type="evidence" value="ECO:0007669"/>
    <property type="project" value="UniProtKB-KW"/>
</dbReference>
<dbReference type="PROSITE" id="PS51278">
    <property type="entry name" value="GATASE_TYPE_2"/>
    <property type="match status" value="1"/>
</dbReference>
<evidence type="ECO:0000256" key="10">
    <source>
        <dbReference type="PIRSR" id="PIRSR001589-1"/>
    </source>
</evidence>
<evidence type="ECO:0000313" key="14">
    <source>
        <dbReference type="EMBL" id="GAA0176461.1"/>
    </source>
</evidence>
<evidence type="ECO:0000256" key="1">
    <source>
        <dbReference type="ARBA" id="ARBA00005187"/>
    </source>
</evidence>
<dbReference type="CDD" id="cd00712">
    <property type="entry name" value="AsnB"/>
    <property type="match status" value="1"/>
</dbReference>
<comment type="caution">
    <text evidence="14">The sequence shown here is derived from an EMBL/GenBank/DDBJ whole genome shotgun (WGS) entry which is preliminary data.</text>
</comment>
<dbReference type="SUPFAM" id="SSF52402">
    <property type="entry name" value="Adenine nucleotide alpha hydrolases-like"/>
    <property type="match status" value="1"/>
</dbReference>
<dbReference type="InterPro" id="IPR050795">
    <property type="entry name" value="Asn_Synthetase"/>
</dbReference>
<dbReference type="PANTHER" id="PTHR11772">
    <property type="entry name" value="ASPARAGINE SYNTHETASE"/>
    <property type="match status" value="1"/>
</dbReference>
<evidence type="ECO:0000256" key="5">
    <source>
        <dbReference type="ARBA" id="ARBA00022840"/>
    </source>
</evidence>
<dbReference type="Gene3D" id="3.40.50.620">
    <property type="entry name" value="HUPs"/>
    <property type="match status" value="1"/>
</dbReference>
<organism evidence="14 15">
    <name type="scientific">Lithospermum erythrorhizon</name>
    <name type="common">Purple gromwell</name>
    <name type="synonym">Lithospermum officinale var. erythrorhizon</name>
    <dbReference type="NCBI Taxonomy" id="34254"/>
    <lineage>
        <taxon>Eukaryota</taxon>
        <taxon>Viridiplantae</taxon>
        <taxon>Streptophyta</taxon>
        <taxon>Embryophyta</taxon>
        <taxon>Tracheophyta</taxon>
        <taxon>Spermatophyta</taxon>
        <taxon>Magnoliopsida</taxon>
        <taxon>eudicotyledons</taxon>
        <taxon>Gunneridae</taxon>
        <taxon>Pentapetalae</taxon>
        <taxon>asterids</taxon>
        <taxon>lamiids</taxon>
        <taxon>Boraginales</taxon>
        <taxon>Boraginaceae</taxon>
        <taxon>Boraginoideae</taxon>
        <taxon>Lithospermeae</taxon>
        <taxon>Lithospermum</taxon>
    </lineage>
</organism>
<dbReference type="NCBIfam" id="TIGR01536">
    <property type="entry name" value="asn_synth_AEB"/>
    <property type="match status" value="1"/>
</dbReference>
<keyword evidence="2 14" id="KW-0436">Ligase</keyword>
<dbReference type="EC" id="6.3.5.4" evidence="9"/>
<dbReference type="Pfam" id="PF13537">
    <property type="entry name" value="GATase_7"/>
    <property type="match status" value="1"/>
</dbReference>
<evidence type="ECO:0000313" key="15">
    <source>
        <dbReference type="Proteomes" id="UP001454036"/>
    </source>
</evidence>
<dbReference type="FunFam" id="3.60.20.10:FF:000024">
    <property type="entry name" value="Asparagine synthetase [glutamine-hydrolyzing]"/>
    <property type="match status" value="1"/>
</dbReference>
<protein>
    <recommendedName>
        <fullName evidence="9">Asparagine synthetase [glutamine-hydrolyzing]</fullName>
        <ecNumber evidence="9">6.3.5.4</ecNumber>
    </recommendedName>
</protein>
<proteinExistence type="predicted"/>
<reference evidence="14 15" key="1">
    <citation type="submission" date="2024-01" db="EMBL/GenBank/DDBJ databases">
        <title>The complete chloroplast genome sequence of Lithospermum erythrorhizon: insights into the phylogenetic relationship among Boraginaceae species and the maternal lineages of purple gromwells.</title>
        <authorList>
            <person name="Okada T."/>
            <person name="Watanabe K."/>
        </authorList>
    </citation>
    <scope>NUCLEOTIDE SEQUENCE [LARGE SCALE GENOMIC DNA]</scope>
</reference>
<dbReference type="Proteomes" id="UP001454036">
    <property type="component" value="Unassembled WGS sequence"/>
</dbReference>
<keyword evidence="3 10" id="KW-0028">Amino-acid biosynthesis</keyword>
<dbReference type="CDD" id="cd01991">
    <property type="entry name" value="Asn_synthase_B_C"/>
    <property type="match status" value="1"/>
</dbReference>
<evidence type="ECO:0000259" key="13">
    <source>
        <dbReference type="PROSITE" id="PS51278"/>
    </source>
</evidence>
<dbReference type="Pfam" id="PF00733">
    <property type="entry name" value="Asn_synthase"/>
    <property type="match status" value="2"/>
</dbReference>
<keyword evidence="15" id="KW-1185">Reference proteome</keyword>
<dbReference type="EMBL" id="BAABME010010152">
    <property type="protein sequence ID" value="GAA0176461.1"/>
    <property type="molecule type" value="Genomic_DNA"/>
</dbReference>
<dbReference type="NCBIfam" id="NF006949">
    <property type="entry name" value="PRK09431.1"/>
    <property type="match status" value="1"/>
</dbReference>
<dbReference type="GO" id="GO:0004066">
    <property type="term" value="F:asparagine synthase (glutamine-hydrolyzing) activity"/>
    <property type="evidence" value="ECO:0007669"/>
    <property type="project" value="UniProtKB-EC"/>
</dbReference>
<keyword evidence="4 9" id="KW-0547">Nucleotide-binding</keyword>
<dbReference type="Gene3D" id="3.60.20.10">
    <property type="entry name" value="Glutamine Phosphoribosylpyrophosphate, subunit 1, domain 1"/>
    <property type="match status" value="1"/>
</dbReference>
<evidence type="ECO:0000256" key="2">
    <source>
        <dbReference type="ARBA" id="ARBA00022598"/>
    </source>
</evidence>
<dbReference type="InterPro" id="IPR029055">
    <property type="entry name" value="Ntn_hydrolases_N"/>
</dbReference>
<dbReference type="PANTHER" id="PTHR11772:SF48">
    <property type="entry name" value="ASPARAGINE SYNTHETASE [GLUTAMINE-HYDROLYZING] 1"/>
    <property type="match status" value="1"/>
</dbReference>
<gene>
    <name evidence="14" type="ORF">LIER_29449</name>
</gene>
<sequence>MCGILAVLGCSDSSQAKRFRILELSNRLKHRGPDWRGFYQHGDYYLAHQRLAIVDPASGNQPLFNEHKNIVAIVNGGIYNHEQLKKHLRNHQFLTGSDCDVIVHLYEEYGEKFVNMLDGMFSFVLLDTRDNRFLVARDAIGITSLYIGWGNDGSIWISSELKGLKDDTEHFEVFPPGFLYSSKTGGFRRWYNPPWFSKAVPSTPYDPIVLRTALENAVIKSLMGDVSSGVLLSGGIGSSLVAAIASRYLSGAEVSRKCEARLRSFCIGLKGSSKLKAAREVAEYLGTTHHEFHFTVQDGIDAIEEVIYHIETYDVMTIRATIPMFLMSRKIKSLGLKMVVSDEGSDELFGRNFNLYKYFNKEELHRDICREMESLHHNSCIRANKATYAFGLETRVPFLDNEFINVVMNIDPKWKMIQIKPDLGFIEKWILRRAFDDREKPYLPKHILYRREEQFSINGLCDRWIEGLKFHAEQHVTAKMMLNAAKIFPHNIPITKEAYYYRMIFERLFPQNSARFTVNVGPGEAYSAPKEIGWDAVWSNNIGPSGIAEIGFDDITFGNNYELDLVTGELAAEVIDNVPQLMTANVATTIASIALLS</sequence>
<feature type="binding site" evidence="11">
    <location>
        <position position="98"/>
    </location>
    <ligand>
        <name>L-glutamine</name>
        <dbReference type="ChEBI" id="CHEBI:58359"/>
    </ligand>
</feature>
<evidence type="ECO:0000256" key="11">
    <source>
        <dbReference type="PIRSR" id="PIRSR001589-2"/>
    </source>
</evidence>
<evidence type="ECO:0000256" key="7">
    <source>
        <dbReference type="ARBA" id="ARBA00022962"/>
    </source>
</evidence>
<feature type="binding site" evidence="11">
    <location>
        <position position="231"/>
    </location>
    <ligand>
        <name>ATP</name>
        <dbReference type="ChEBI" id="CHEBI:30616"/>
    </ligand>
</feature>
<feature type="binding site" evidence="11">
    <location>
        <position position="267"/>
    </location>
    <ligand>
        <name>ATP</name>
        <dbReference type="ChEBI" id="CHEBI:30616"/>
    </ligand>
</feature>
<dbReference type="SUPFAM" id="SSF56235">
    <property type="entry name" value="N-terminal nucleophile aminohydrolases (Ntn hydrolases)"/>
    <property type="match status" value="1"/>
</dbReference>
<evidence type="ECO:0000256" key="9">
    <source>
        <dbReference type="PIRNR" id="PIRNR001589"/>
    </source>
</evidence>